<reference evidence="9" key="1">
    <citation type="submission" date="2023-10" db="EMBL/GenBank/DDBJ databases">
        <title>Chromosome-level genome of the transformable northern wattle, Acacia crassicarpa.</title>
        <authorList>
            <person name="Massaro I."/>
            <person name="Sinha N.R."/>
            <person name="Poethig S."/>
            <person name="Leichty A.R."/>
        </authorList>
    </citation>
    <scope>NUCLEOTIDE SEQUENCE</scope>
    <source>
        <strain evidence="9">Acra3RX</strain>
        <tissue evidence="9">Leaf</tissue>
    </source>
</reference>
<feature type="compositionally biased region" description="Polar residues" evidence="7">
    <location>
        <begin position="861"/>
        <end position="887"/>
    </location>
</feature>
<accession>A0AAE1JTW3</accession>
<protein>
    <recommendedName>
        <fullName evidence="8">Kinesin motor domain-containing protein</fullName>
    </recommendedName>
</protein>
<dbReference type="GO" id="GO:0005874">
    <property type="term" value="C:microtubule"/>
    <property type="evidence" value="ECO:0007669"/>
    <property type="project" value="UniProtKB-KW"/>
</dbReference>
<keyword evidence="4 5" id="KW-0505">Motor protein</keyword>
<dbReference type="AlphaFoldDB" id="A0AAE1JTW3"/>
<feature type="coiled-coil region" evidence="6">
    <location>
        <begin position="560"/>
        <end position="587"/>
    </location>
</feature>
<evidence type="ECO:0000313" key="10">
    <source>
        <dbReference type="Proteomes" id="UP001293593"/>
    </source>
</evidence>
<dbReference type="Proteomes" id="UP001293593">
    <property type="component" value="Unassembled WGS sequence"/>
</dbReference>
<keyword evidence="3 5" id="KW-0067">ATP-binding</keyword>
<comment type="similarity">
    <text evidence="5">Belongs to the TRAFAC class myosin-kinesin ATPase superfamily. Kinesin family.</text>
</comment>
<keyword evidence="6" id="KW-0175">Coiled coil</keyword>
<feature type="domain" description="Kinesin motor" evidence="8">
    <location>
        <begin position="89"/>
        <end position="457"/>
    </location>
</feature>
<evidence type="ECO:0000256" key="1">
    <source>
        <dbReference type="ARBA" id="ARBA00022701"/>
    </source>
</evidence>
<comment type="caution">
    <text evidence="9">The sequence shown here is derived from an EMBL/GenBank/DDBJ whole genome shotgun (WGS) entry which is preliminary data.</text>
</comment>
<dbReference type="InterPro" id="IPR001752">
    <property type="entry name" value="Kinesin_motor_dom"/>
</dbReference>
<dbReference type="GO" id="GO:0008017">
    <property type="term" value="F:microtubule binding"/>
    <property type="evidence" value="ECO:0007669"/>
    <property type="project" value="InterPro"/>
</dbReference>
<feature type="region of interest" description="Disordered" evidence="7">
    <location>
        <begin position="848"/>
        <end position="887"/>
    </location>
</feature>
<feature type="binding site" evidence="5">
    <location>
        <begin position="215"/>
        <end position="222"/>
    </location>
    <ligand>
        <name>ATP</name>
        <dbReference type="ChEBI" id="CHEBI:30616"/>
    </ligand>
</feature>
<dbReference type="InterPro" id="IPR036961">
    <property type="entry name" value="Kinesin_motor_dom_sf"/>
</dbReference>
<dbReference type="SUPFAM" id="SSF52540">
    <property type="entry name" value="P-loop containing nucleoside triphosphate hydrolases"/>
    <property type="match status" value="1"/>
</dbReference>
<keyword evidence="1" id="KW-0493">Microtubule</keyword>
<feature type="region of interest" description="Disordered" evidence="7">
    <location>
        <begin position="803"/>
        <end position="834"/>
    </location>
</feature>
<evidence type="ECO:0000256" key="7">
    <source>
        <dbReference type="SAM" id="MobiDB-lite"/>
    </source>
</evidence>
<evidence type="ECO:0000259" key="8">
    <source>
        <dbReference type="PROSITE" id="PS50067"/>
    </source>
</evidence>
<dbReference type="PROSITE" id="PS50067">
    <property type="entry name" value="KINESIN_MOTOR_2"/>
    <property type="match status" value="1"/>
</dbReference>
<feature type="region of interest" description="Disordered" evidence="7">
    <location>
        <begin position="1"/>
        <end position="47"/>
    </location>
</feature>
<dbReference type="InterPro" id="IPR027640">
    <property type="entry name" value="Kinesin-like_fam"/>
</dbReference>
<proteinExistence type="inferred from homology"/>
<feature type="region of interest" description="Disordered" evidence="7">
    <location>
        <begin position="702"/>
        <end position="721"/>
    </location>
</feature>
<dbReference type="Pfam" id="PF00225">
    <property type="entry name" value="Kinesin"/>
    <property type="match status" value="1"/>
</dbReference>
<sequence length="950" mass="105001">MEGKGGDQEAETVDIGSPLPCPNTVTIRRNPYRRARATPINDPQCYNSSISKLREVPPFPHEEILSAQNLEDAPSQPSSTSHGKLGSENIKVFLRIRPLLNSKGPGNPGSVDDKNQRLRAKNAWPQNPTKKNISGREKNVKKISRVCMMVNDSHSVTLSTPIDSQDSKKIKSETYGGFSYVFSTDSSQLAVYERMVKPMVDDFLSGKSGMLAALGPSGSGKSHTIFGSPREPGMVPLALQHIFKETEARTNQALGSIYISIFEIYSERGKAEKLFDLLRDGCELSMQQSTVKGLQEVLISNAGQAESLIAQAVLKRATATTNTNSQSSRSQCIINVYQKCEGALSAPSNCAVLTIIDLAGAEREKKTGNQGTRLLESNFINNTLMVLGLCLRSLLEHQKNPKKPLQKHFQNSLLTRFLRDYLEGKKRMTLLLTAKSGAEDYVDTSYLLRQASPFMKIKYDEIEPSNIVPSKRQYQGSSTGEQTKLSSTLGQAKRMRLVNREDSNEERNVKELHISKKDAPRACKLEANSRAVKSECDSQTQSDRSHIIMQNFAKALWNILKQYNAKLKDAEMEIKSLRESVGHEKEKYLVLETEMNEFKAFCTCHKGREGCRIYNQEAFDAQASSLSRLQHSDNEPTLGTSCALLDVEKSDRKGGVCSSRPKHHNTLEVKGESFLPTEFNDSLSLSNDEKLGISSPIDVSSTKAYDRAGYRPDDPNVSDQSNDKLILLTGQDTNDAEVLSEPRLDHSYDESITSTSCTTLDTEKSNRKGWANSSKPGKHVSSVVESKRLTEFIKLPTAADEMLEPSSPRAVSSTEGCDQVGSKHSGRKVNNSCNIQKPNMSVMFKNSPLPTDETLEPSSPRAVSSTEGCHQVGSQHSGRRVSNSCNPQKAKRRLMPSTSVLLRDLSNLDLLDETTASKGRKGTRKLAADDVKRTDGSISLIRMLKSNHHL</sequence>
<evidence type="ECO:0000256" key="6">
    <source>
        <dbReference type="SAM" id="Coils"/>
    </source>
</evidence>
<dbReference type="GO" id="GO:0005524">
    <property type="term" value="F:ATP binding"/>
    <property type="evidence" value="ECO:0007669"/>
    <property type="project" value="UniProtKB-UniRule"/>
</dbReference>
<evidence type="ECO:0000256" key="2">
    <source>
        <dbReference type="ARBA" id="ARBA00022741"/>
    </source>
</evidence>
<dbReference type="Gene3D" id="3.40.850.10">
    <property type="entry name" value="Kinesin motor domain"/>
    <property type="match status" value="1"/>
</dbReference>
<dbReference type="GO" id="GO:0003777">
    <property type="term" value="F:microtubule motor activity"/>
    <property type="evidence" value="ECO:0007669"/>
    <property type="project" value="InterPro"/>
</dbReference>
<dbReference type="InterPro" id="IPR027417">
    <property type="entry name" value="P-loop_NTPase"/>
</dbReference>
<dbReference type="GO" id="GO:0005871">
    <property type="term" value="C:kinesin complex"/>
    <property type="evidence" value="ECO:0007669"/>
    <property type="project" value="TreeGrafter"/>
</dbReference>
<feature type="compositionally biased region" description="Polar residues" evidence="7">
    <location>
        <begin position="472"/>
        <end position="490"/>
    </location>
</feature>
<dbReference type="PANTHER" id="PTHR24115">
    <property type="entry name" value="KINESIN-RELATED"/>
    <property type="match status" value="1"/>
</dbReference>
<evidence type="ECO:0000256" key="4">
    <source>
        <dbReference type="ARBA" id="ARBA00023175"/>
    </source>
</evidence>
<evidence type="ECO:0000256" key="3">
    <source>
        <dbReference type="ARBA" id="ARBA00022840"/>
    </source>
</evidence>
<dbReference type="GO" id="GO:0016887">
    <property type="term" value="F:ATP hydrolysis activity"/>
    <property type="evidence" value="ECO:0007669"/>
    <property type="project" value="TreeGrafter"/>
</dbReference>
<keyword evidence="2 5" id="KW-0547">Nucleotide-binding</keyword>
<evidence type="ECO:0000313" key="9">
    <source>
        <dbReference type="EMBL" id="KAK4276501.1"/>
    </source>
</evidence>
<dbReference type="GO" id="GO:0007018">
    <property type="term" value="P:microtubule-based movement"/>
    <property type="evidence" value="ECO:0007669"/>
    <property type="project" value="InterPro"/>
</dbReference>
<feature type="region of interest" description="Disordered" evidence="7">
    <location>
        <begin position="470"/>
        <end position="491"/>
    </location>
</feature>
<keyword evidence="10" id="KW-1185">Reference proteome</keyword>
<name>A0AAE1JTW3_9FABA</name>
<dbReference type="PRINTS" id="PR00380">
    <property type="entry name" value="KINESINHEAVY"/>
</dbReference>
<dbReference type="EMBL" id="JAWXYG010000003">
    <property type="protein sequence ID" value="KAK4276501.1"/>
    <property type="molecule type" value="Genomic_DNA"/>
</dbReference>
<dbReference type="GO" id="GO:0005634">
    <property type="term" value="C:nucleus"/>
    <property type="evidence" value="ECO:0007669"/>
    <property type="project" value="TreeGrafter"/>
</dbReference>
<feature type="region of interest" description="Disordered" evidence="7">
    <location>
        <begin position="759"/>
        <end position="782"/>
    </location>
</feature>
<feature type="compositionally biased region" description="Basic and acidic residues" evidence="7">
    <location>
        <begin position="704"/>
        <end position="714"/>
    </location>
</feature>
<organism evidence="9 10">
    <name type="scientific">Acacia crassicarpa</name>
    <name type="common">northern wattle</name>
    <dbReference type="NCBI Taxonomy" id="499986"/>
    <lineage>
        <taxon>Eukaryota</taxon>
        <taxon>Viridiplantae</taxon>
        <taxon>Streptophyta</taxon>
        <taxon>Embryophyta</taxon>
        <taxon>Tracheophyta</taxon>
        <taxon>Spermatophyta</taxon>
        <taxon>Magnoliopsida</taxon>
        <taxon>eudicotyledons</taxon>
        <taxon>Gunneridae</taxon>
        <taxon>Pentapetalae</taxon>
        <taxon>rosids</taxon>
        <taxon>fabids</taxon>
        <taxon>Fabales</taxon>
        <taxon>Fabaceae</taxon>
        <taxon>Caesalpinioideae</taxon>
        <taxon>mimosoid clade</taxon>
        <taxon>Acacieae</taxon>
        <taxon>Acacia</taxon>
    </lineage>
</organism>
<dbReference type="SMART" id="SM00129">
    <property type="entry name" value="KISc"/>
    <property type="match status" value="1"/>
</dbReference>
<gene>
    <name evidence="9" type="ORF">QN277_014642</name>
</gene>
<evidence type="ECO:0000256" key="5">
    <source>
        <dbReference type="PROSITE-ProRule" id="PRU00283"/>
    </source>
</evidence>
<dbReference type="PANTHER" id="PTHR24115:SF1008">
    <property type="entry name" value="KINESIN-LIKE PROTEIN SUBITO"/>
    <property type="match status" value="1"/>
</dbReference>